<evidence type="ECO:0000313" key="2">
    <source>
        <dbReference type="Proteomes" id="UP000251213"/>
    </source>
</evidence>
<sequence length="140" mass="16692">MEIRFQTPYQFLFIHQNVKHLLLLWKKENTKQLYIVEEENTSLVLRYPGETYVEMILDQVEPVFFQELETEEATFSVALGATFSFQDKLIGMYYAPDNPSEQLYFFEIQEDKIVEISDEDYPVIVQHFIKEFPDYIANEA</sequence>
<reference evidence="1 2" key="2">
    <citation type="submission" date="2018-06" db="EMBL/GenBank/DDBJ databases">
        <authorList>
            <person name="Zhirakovskaya E."/>
        </authorList>
    </citation>
    <scope>NUCLEOTIDE SEQUENCE [LARGE SCALE GENOMIC DNA]</scope>
    <source>
        <strain evidence="1 2">FBKL4.011</strain>
    </source>
</reference>
<dbReference type="AlphaFoldDB" id="A0A364K7Q3"/>
<dbReference type="Proteomes" id="UP000251213">
    <property type="component" value="Unassembled WGS sequence"/>
</dbReference>
<accession>A0A364K7Q3</accession>
<proteinExistence type="predicted"/>
<gene>
    <name evidence="1" type="ORF">DL897_04750</name>
</gene>
<dbReference type="RefSeq" id="WP_113657993.1">
    <property type="nucleotide sequence ID" value="NZ_KZ845664.1"/>
</dbReference>
<dbReference type="EMBL" id="QJKK01000002">
    <property type="protein sequence ID" value="RAL26308.1"/>
    <property type="molecule type" value="Genomic_DNA"/>
</dbReference>
<reference evidence="1 2" key="1">
    <citation type="submission" date="2018-06" db="EMBL/GenBank/DDBJ databases">
        <title>Thermoflavimicrobium daqus sp. nov., a thermophilic microbe isolated from Moutai-flavour Daqu.</title>
        <authorList>
            <person name="Wang X."/>
            <person name="Zhou H."/>
        </authorList>
    </citation>
    <scope>NUCLEOTIDE SEQUENCE [LARGE SCALE GENOMIC DNA]</scope>
    <source>
        <strain evidence="1 2">FBKL4.011</strain>
    </source>
</reference>
<name>A0A364K7Q3_9BACL</name>
<protein>
    <submittedName>
        <fullName evidence="1">Uncharacterized protein</fullName>
    </submittedName>
</protein>
<organism evidence="1 2">
    <name type="scientific">Thermoflavimicrobium daqui</name>
    <dbReference type="NCBI Taxonomy" id="2137476"/>
    <lineage>
        <taxon>Bacteria</taxon>
        <taxon>Bacillati</taxon>
        <taxon>Bacillota</taxon>
        <taxon>Bacilli</taxon>
        <taxon>Bacillales</taxon>
        <taxon>Thermoactinomycetaceae</taxon>
        <taxon>Thermoflavimicrobium</taxon>
    </lineage>
</organism>
<keyword evidence="2" id="KW-1185">Reference proteome</keyword>
<dbReference type="OrthoDB" id="2988879at2"/>
<comment type="caution">
    <text evidence="1">The sequence shown here is derived from an EMBL/GenBank/DDBJ whole genome shotgun (WGS) entry which is preliminary data.</text>
</comment>
<evidence type="ECO:0000313" key="1">
    <source>
        <dbReference type="EMBL" id="RAL26308.1"/>
    </source>
</evidence>